<evidence type="ECO:0000313" key="2">
    <source>
        <dbReference type="EMBL" id="KYN38904.1"/>
    </source>
</evidence>
<gene>
    <name evidence="2" type="ORF">ALC56_06903</name>
</gene>
<keyword evidence="3" id="KW-1185">Reference proteome</keyword>
<protein>
    <submittedName>
        <fullName evidence="2">Uncharacterized protein</fullName>
    </submittedName>
</protein>
<name>A0A195FFV7_9HYME</name>
<accession>A0A195FFV7</accession>
<organism evidence="2 3">
    <name type="scientific">Trachymyrmex septentrionalis</name>
    <dbReference type="NCBI Taxonomy" id="34720"/>
    <lineage>
        <taxon>Eukaryota</taxon>
        <taxon>Metazoa</taxon>
        <taxon>Ecdysozoa</taxon>
        <taxon>Arthropoda</taxon>
        <taxon>Hexapoda</taxon>
        <taxon>Insecta</taxon>
        <taxon>Pterygota</taxon>
        <taxon>Neoptera</taxon>
        <taxon>Endopterygota</taxon>
        <taxon>Hymenoptera</taxon>
        <taxon>Apocrita</taxon>
        <taxon>Aculeata</taxon>
        <taxon>Formicoidea</taxon>
        <taxon>Formicidae</taxon>
        <taxon>Myrmicinae</taxon>
        <taxon>Trachymyrmex</taxon>
    </lineage>
</organism>
<proteinExistence type="predicted"/>
<evidence type="ECO:0000313" key="3">
    <source>
        <dbReference type="Proteomes" id="UP000078541"/>
    </source>
</evidence>
<sequence>MKSSHTSAMKSSVSSTGHCLAVESTSREAAMLHLDDGSKQSPHFIRDPDARHYAVRSRTNADNNGWSYRRPDSMDTQLLVEKLGKYPGSSD</sequence>
<feature type="region of interest" description="Disordered" evidence="1">
    <location>
        <begin position="1"/>
        <end position="20"/>
    </location>
</feature>
<reference evidence="2 3" key="1">
    <citation type="submission" date="2016-03" db="EMBL/GenBank/DDBJ databases">
        <title>Trachymyrmex septentrionalis WGS genome.</title>
        <authorList>
            <person name="Nygaard S."/>
            <person name="Hu H."/>
            <person name="Boomsma J."/>
            <person name="Zhang G."/>
        </authorList>
    </citation>
    <scope>NUCLEOTIDE SEQUENCE [LARGE SCALE GENOMIC DNA]</scope>
    <source>
        <strain evidence="2">Tsep2-gDNA-1</strain>
        <tissue evidence="2">Whole body</tissue>
    </source>
</reference>
<feature type="compositionally biased region" description="Polar residues" evidence="1">
    <location>
        <begin position="1"/>
        <end position="17"/>
    </location>
</feature>
<dbReference type="AlphaFoldDB" id="A0A195FFV7"/>
<dbReference type="Proteomes" id="UP000078541">
    <property type="component" value="Unassembled WGS sequence"/>
</dbReference>
<dbReference type="EMBL" id="KQ981636">
    <property type="protein sequence ID" value="KYN38904.1"/>
    <property type="molecule type" value="Genomic_DNA"/>
</dbReference>
<evidence type="ECO:0000256" key="1">
    <source>
        <dbReference type="SAM" id="MobiDB-lite"/>
    </source>
</evidence>